<dbReference type="PANTHER" id="PTHR10039">
    <property type="entry name" value="AMELOGENIN"/>
    <property type="match status" value="1"/>
</dbReference>
<evidence type="ECO:0000313" key="3">
    <source>
        <dbReference type="EMBL" id="KAJ7354167.1"/>
    </source>
</evidence>
<name>A0AAD7AB86_9AGAR</name>
<organism evidence="3 4">
    <name type="scientific">Mycena albidolilacea</name>
    <dbReference type="NCBI Taxonomy" id="1033008"/>
    <lineage>
        <taxon>Eukaryota</taxon>
        <taxon>Fungi</taxon>
        <taxon>Dikarya</taxon>
        <taxon>Basidiomycota</taxon>
        <taxon>Agaricomycotina</taxon>
        <taxon>Agaricomycetes</taxon>
        <taxon>Agaricomycetidae</taxon>
        <taxon>Agaricales</taxon>
        <taxon>Marasmiineae</taxon>
        <taxon>Mycenaceae</taxon>
        <taxon>Mycena</taxon>
    </lineage>
</organism>
<evidence type="ECO:0000256" key="1">
    <source>
        <dbReference type="ARBA" id="ARBA00022737"/>
    </source>
</evidence>
<dbReference type="Gene3D" id="3.40.50.300">
    <property type="entry name" value="P-loop containing nucleotide triphosphate hydrolases"/>
    <property type="match status" value="1"/>
</dbReference>
<accession>A0AAD7AB86</accession>
<evidence type="ECO:0000313" key="4">
    <source>
        <dbReference type="Proteomes" id="UP001218218"/>
    </source>
</evidence>
<comment type="caution">
    <text evidence="3">The sequence shown here is derived from an EMBL/GenBank/DDBJ whole genome shotgun (WGS) entry which is preliminary data.</text>
</comment>
<dbReference type="Pfam" id="PF24883">
    <property type="entry name" value="NPHP3_N"/>
    <property type="match status" value="1"/>
</dbReference>
<reference evidence="3" key="1">
    <citation type="submission" date="2023-03" db="EMBL/GenBank/DDBJ databases">
        <title>Massive genome expansion in bonnet fungi (Mycena s.s.) driven by repeated elements and novel gene families across ecological guilds.</title>
        <authorList>
            <consortium name="Lawrence Berkeley National Laboratory"/>
            <person name="Harder C.B."/>
            <person name="Miyauchi S."/>
            <person name="Viragh M."/>
            <person name="Kuo A."/>
            <person name="Thoen E."/>
            <person name="Andreopoulos B."/>
            <person name="Lu D."/>
            <person name="Skrede I."/>
            <person name="Drula E."/>
            <person name="Henrissat B."/>
            <person name="Morin E."/>
            <person name="Kohler A."/>
            <person name="Barry K."/>
            <person name="LaButti K."/>
            <person name="Morin E."/>
            <person name="Salamov A."/>
            <person name="Lipzen A."/>
            <person name="Mereny Z."/>
            <person name="Hegedus B."/>
            <person name="Baldrian P."/>
            <person name="Stursova M."/>
            <person name="Weitz H."/>
            <person name="Taylor A."/>
            <person name="Grigoriev I.V."/>
            <person name="Nagy L.G."/>
            <person name="Martin F."/>
            <person name="Kauserud H."/>
        </authorList>
    </citation>
    <scope>NUCLEOTIDE SEQUENCE</scope>
    <source>
        <strain evidence="3">CBHHK002</strain>
    </source>
</reference>
<evidence type="ECO:0000259" key="2">
    <source>
        <dbReference type="Pfam" id="PF24883"/>
    </source>
</evidence>
<sequence>LHRAIAGDAFHDSAERYPQPRCHPEIRTRILHVLRKWAQGTDPPKNCILWLHGAAGSGKSAIAQSFCQQLQAKGYLGGSFFFKCGHQSRGNASRLFPTLAYQLALILPRLNHTISQRVANDPAIVNRSLSTQLQTLIVEPCRKSGLARPLTIVIDGLDECQGHNVQQEILRSIANVMQKPLPLLFFISSRPEVHIRETFDEPLLGGVYRGLDVQQSFTDVRKYLRHEFSRIHREHGTMVRVPRPWPSSEVVEDLVDKSSGYLIYAATITRYIDNRSFRPPDRLKIILGLTKSAVGSPFDMIDQLYIQILSDAPLEFRPQLLRILTAIVGKVTYYLTPFDLEHLLELQPGDISLILRGLHSISNVPGVESSGSILAHHASFLDFLDSPTRSGPFHIGDSHRTDLVRYILKALASTGNDLGLGHVRHVAW</sequence>
<dbReference type="SUPFAM" id="SSF52540">
    <property type="entry name" value="P-loop containing nucleoside triphosphate hydrolases"/>
    <property type="match status" value="1"/>
</dbReference>
<keyword evidence="4" id="KW-1185">Reference proteome</keyword>
<gene>
    <name evidence="3" type="ORF">DFH08DRAFT_691104</name>
</gene>
<feature type="domain" description="Nephrocystin 3-like N-terminal" evidence="2">
    <location>
        <begin position="35"/>
        <end position="190"/>
    </location>
</feature>
<feature type="non-terminal residue" evidence="3">
    <location>
        <position position="1"/>
    </location>
</feature>
<dbReference type="PANTHER" id="PTHR10039:SF17">
    <property type="entry name" value="FUNGAL STAND N-TERMINAL GOODBYE DOMAIN-CONTAINING PROTEIN-RELATED"/>
    <property type="match status" value="1"/>
</dbReference>
<dbReference type="AlphaFoldDB" id="A0AAD7AB86"/>
<dbReference type="Proteomes" id="UP001218218">
    <property type="component" value="Unassembled WGS sequence"/>
</dbReference>
<protein>
    <recommendedName>
        <fullName evidence="2">Nephrocystin 3-like N-terminal domain-containing protein</fullName>
    </recommendedName>
</protein>
<dbReference type="EMBL" id="JARIHO010000010">
    <property type="protein sequence ID" value="KAJ7354167.1"/>
    <property type="molecule type" value="Genomic_DNA"/>
</dbReference>
<proteinExistence type="predicted"/>
<dbReference type="InterPro" id="IPR056884">
    <property type="entry name" value="NPHP3-like_N"/>
</dbReference>
<dbReference type="InterPro" id="IPR027417">
    <property type="entry name" value="P-loop_NTPase"/>
</dbReference>
<keyword evidence="1" id="KW-0677">Repeat</keyword>